<reference evidence="1" key="1">
    <citation type="submission" date="2022-04" db="EMBL/GenBank/DDBJ databases">
        <title>Jade perch genome.</title>
        <authorList>
            <person name="Chao B."/>
        </authorList>
    </citation>
    <scope>NUCLEOTIDE SEQUENCE</scope>
    <source>
        <strain evidence="1">CB-2022</strain>
    </source>
</reference>
<evidence type="ECO:0000313" key="1">
    <source>
        <dbReference type="EMBL" id="KAI3355892.1"/>
    </source>
</evidence>
<organism evidence="1 2">
    <name type="scientific">Scortum barcoo</name>
    <name type="common">barcoo grunter</name>
    <dbReference type="NCBI Taxonomy" id="214431"/>
    <lineage>
        <taxon>Eukaryota</taxon>
        <taxon>Metazoa</taxon>
        <taxon>Chordata</taxon>
        <taxon>Craniata</taxon>
        <taxon>Vertebrata</taxon>
        <taxon>Euteleostomi</taxon>
        <taxon>Actinopterygii</taxon>
        <taxon>Neopterygii</taxon>
        <taxon>Teleostei</taxon>
        <taxon>Neoteleostei</taxon>
        <taxon>Acanthomorphata</taxon>
        <taxon>Eupercaria</taxon>
        <taxon>Centrarchiformes</taxon>
        <taxon>Terapontoidei</taxon>
        <taxon>Terapontidae</taxon>
        <taxon>Scortum</taxon>
    </lineage>
</organism>
<keyword evidence="2" id="KW-1185">Reference proteome</keyword>
<accession>A0ACB8VJU2</accession>
<gene>
    <name evidence="1" type="ORF">L3Q82_004443</name>
</gene>
<comment type="caution">
    <text evidence="1">The sequence shown here is derived from an EMBL/GenBank/DDBJ whole genome shotgun (WGS) entry which is preliminary data.</text>
</comment>
<dbReference type="EMBL" id="CM041550">
    <property type="protein sequence ID" value="KAI3355892.1"/>
    <property type="molecule type" value="Genomic_DNA"/>
</dbReference>
<name>A0ACB8VJU2_9TELE</name>
<proteinExistence type="predicted"/>
<dbReference type="Proteomes" id="UP000831701">
    <property type="component" value="Chromosome 20"/>
</dbReference>
<evidence type="ECO:0000313" key="2">
    <source>
        <dbReference type="Proteomes" id="UP000831701"/>
    </source>
</evidence>
<sequence length="191" mass="21198">MGQTLHPVETCNLVGVPGTTIYPKVYGEGKLTILIYLFGEFPSKKTHLTKETVCRRAGADAGRFMLSSSLRGQEMMLRWVLFALFLGICASAGEQKKKMVKPQSLARGWGNSISWVHSYKDGLSKMVKSQKPLMVIHHLEHCPHSKDPSKTVRTDIRGKYSNHAYTYDPSDMAQCLGQGGRSGGFRNPLVP</sequence>
<protein>
    <submittedName>
        <fullName evidence="1">Uncharacterized protein</fullName>
    </submittedName>
</protein>